<gene>
    <name evidence="2" type="ORF">B9Z65_3225</name>
</gene>
<organism evidence="2 3">
    <name type="scientific">Elsinoe australis</name>
    <dbReference type="NCBI Taxonomy" id="40998"/>
    <lineage>
        <taxon>Eukaryota</taxon>
        <taxon>Fungi</taxon>
        <taxon>Dikarya</taxon>
        <taxon>Ascomycota</taxon>
        <taxon>Pezizomycotina</taxon>
        <taxon>Dothideomycetes</taxon>
        <taxon>Dothideomycetidae</taxon>
        <taxon>Myriangiales</taxon>
        <taxon>Elsinoaceae</taxon>
        <taxon>Elsinoe</taxon>
    </lineage>
</organism>
<accession>A0A2P7ZUS8</accession>
<feature type="region of interest" description="Disordered" evidence="1">
    <location>
        <begin position="24"/>
        <end position="54"/>
    </location>
</feature>
<keyword evidence="3" id="KW-1185">Reference proteome</keyword>
<dbReference type="Proteomes" id="UP000243723">
    <property type="component" value="Unassembled WGS sequence"/>
</dbReference>
<protein>
    <submittedName>
        <fullName evidence="2">Uncharacterized protein</fullName>
    </submittedName>
</protein>
<evidence type="ECO:0000256" key="1">
    <source>
        <dbReference type="SAM" id="MobiDB-lite"/>
    </source>
</evidence>
<feature type="compositionally biased region" description="Basic and acidic residues" evidence="1">
    <location>
        <begin position="25"/>
        <end position="34"/>
    </location>
</feature>
<reference evidence="2 3" key="1">
    <citation type="submission" date="2017-05" db="EMBL/GenBank/DDBJ databases">
        <title>Draft genome sequence of Elsinoe australis.</title>
        <authorList>
            <person name="Cheng Q."/>
        </authorList>
    </citation>
    <scope>NUCLEOTIDE SEQUENCE [LARGE SCALE GENOMIC DNA]</scope>
    <source>
        <strain evidence="2 3">NL1</strain>
    </source>
</reference>
<comment type="caution">
    <text evidence="2">The sequence shown here is derived from an EMBL/GenBank/DDBJ whole genome shotgun (WGS) entry which is preliminary data.</text>
</comment>
<evidence type="ECO:0000313" key="3">
    <source>
        <dbReference type="Proteomes" id="UP000243723"/>
    </source>
</evidence>
<evidence type="ECO:0000313" key="2">
    <source>
        <dbReference type="EMBL" id="PSK51958.1"/>
    </source>
</evidence>
<sequence length="126" mass="14313">MAMIAMLMDQQDRMIQQDRMLQLARARDEHRAPTHDATLPGFDVGFEHPDQGRSQVTRRMRESMELMDSAFKEFERRSQTAGCRSGDVLGSLKYQDALDDLVEQSGAFDLQFGADHGYQVVDSGEK</sequence>
<name>A0A2P7ZUS8_9PEZI</name>
<dbReference type="AlphaFoldDB" id="A0A2P7ZUS8"/>
<dbReference type="EMBL" id="NHZQ01000121">
    <property type="protein sequence ID" value="PSK51958.1"/>
    <property type="molecule type" value="Genomic_DNA"/>
</dbReference>
<proteinExistence type="predicted"/>